<reference evidence="8 9" key="1">
    <citation type="journal article" date="2018" name="Mol. Biol. Evol.">
        <title>Broad Genomic Sampling Reveals a Smut Pathogenic Ancestry of the Fungal Clade Ustilaginomycotina.</title>
        <authorList>
            <person name="Kijpornyongpan T."/>
            <person name="Mondo S.J."/>
            <person name="Barry K."/>
            <person name="Sandor L."/>
            <person name="Lee J."/>
            <person name="Lipzen A."/>
            <person name="Pangilinan J."/>
            <person name="LaButti K."/>
            <person name="Hainaut M."/>
            <person name="Henrissat B."/>
            <person name="Grigoriev I.V."/>
            <person name="Spatafora J.W."/>
            <person name="Aime M.C."/>
        </authorList>
    </citation>
    <scope>NUCLEOTIDE SEQUENCE [LARGE SCALE GENOMIC DNA]</scope>
    <source>
        <strain evidence="8 9">MCA 3882</strain>
    </source>
</reference>
<dbReference type="GO" id="GO:0005634">
    <property type="term" value="C:nucleus"/>
    <property type="evidence" value="ECO:0007669"/>
    <property type="project" value="TreeGrafter"/>
</dbReference>
<dbReference type="FunFam" id="1.20.1050.10:FF:000006">
    <property type="entry name" value="Elongation factor 1 gamma"/>
    <property type="match status" value="1"/>
</dbReference>
<evidence type="ECO:0000259" key="6">
    <source>
        <dbReference type="PROSITE" id="PS50404"/>
    </source>
</evidence>
<dbReference type="Proteomes" id="UP000245771">
    <property type="component" value="Unassembled WGS sequence"/>
</dbReference>
<dbReference type="AlphaFoldDB" id="A0A316V5R1"/>
<dbReference type="Pfam" id="PF00043">
    <property type="entry name" value="GST_C"/>
    <property type="match status" value="1"/>
</dbReference>
<dbReference type="PROSITE" id="PS50040">
    <property type="entry name" value="EF1G_C"/>
    <property type="match status" value="1"/>
</dbReference>
<dbReference type="GO" id="GO:0005737">
    <property type="term" value="C:cytoplasm"/>
    <property type="evidence" value="ECO:0007669"/>
    <property type="project" value="TreeGrafter"/>
</dbReference>
<dbReference type="InterPro" id="IPR004045">
    <property type="entry name" value="Glutathione_S-Trfase_N"/>
</dbReference>
<dbReference type="SUPFAM" id="SSF52833">
    <property type="entry name" value="Thioredoxin-like"/>
    <property type="match status" value="1"/>
</dbReference>
<dbReference type="FunFam" id="3.40.30.10:FF:000142">
    <property type="entry name" value="Elongation factor 1 gamma"/>
    <property type="match status" value="1"/>
</dbReference>
<dbReference type="CDD" id="cd03181">
    <property type="entry name" value="GST_C_EF1Bgamma_like"/>
    <property type="match status" value="1"/>
</dbReference>
<dbReference type="SFLD" id="SFLDG00358">
    <property type="entry name" value="Main_(cytGST)"/>
    <property type="match status" value="1"/>
</dbReference>
<dbReference type="GeneID" id="37019189"/>
<dbReference type="InterPro" id="IPR036249">
    <property type="entry name" value="Thioredoxin-like_sf"/>
</dbReference>
<sequence>MVSFGKIYGFQHHAKVSRSLAAAKINGGSLDLVETRALNGDCKKPEYLAQWPMGKIPTFAGSDGFKLIEGRAIARYIAGLSDNSKLLGTTKEAAAQVEQWISWADEEIFNKFFNLMRATAEPATYNKNVEQRCWADFERSFTYLEGYLKSKTFLVGHRLTLADLTLASDLQHAFMRVLGPEFRNKYPNTVRYYNTIIHQPAVLDVYKGCELAKENVKFKPPVKEQKPKAAPAAAAAAAPKKEKAAPKKKAEEEDDDDTPKAAPPPKHPCASLPPSTFILDEAKRQYSNLDTPDFLKWFYENFDKEGYSIWRFDFKYNDELTMTFMSSNQISGFFDRLEASRKYVMGAGCVYGENNNSRIAGTVICRGKDYKPCLEVAPDLESYEVKSLDPFNNAADKKFFEENLSWEGTLEDGKAVAQGKFLK</sequence>
<dbReference type="InterPro" id="IPR050802">
    <property type="entry name" value="EF-GSTs"/>
</dbReference>
<evidence type="ECO:0000256" key="2">
    <source>
        <dbReference type="ARBA" id="ARBA00022917"/>
    </source>
</evidence>
<dbReference type="PANTHER" id="PTHR43986:SF1">
    <property type="entry name" value="ELONGATION FACTOR 1-GAMMA"/>
    <property type="match status" value="1"/>
</dbReference>
<dbReference type="InterPro" id="IPR036433">
    <property type="entry name" value="EF1B_G_C_sf"/>
</dbReference>
<accession>A0A316V5R1</accession>
<dbReference type="CDD" id="cd03044">
    <property type="entry name" value="GST_N_EF1Bgamma"/>
    <property type="match status" value="1"/>
</dbReference>
<evidence type="ECO:0000313" key="8">
    <source>
        <dbReference type="EMBL" id="PWN32900.1"/>
    </source>
</evidence>
<evidence type="ECO:0000313" key="9">
    <source>
        <dbReference type="Proteomes" id="UP000245771"/>
    </source>
</evidence>
<dbReference type="InterPro" id="IPR004046">
    <property type="entry name" value="GST_C"/>
</dbReference>
<feature type="region of interest" description="Disordered" evidence="4">
    <location>
        <begin position="221"/>
        <end position="272"/>
    </location>
</feature>
<dbReference type="Gene3D" id="3.30.70.1010">
    <property type="entry name" value="Translation elongation factor EF1B, gamma chain, conserved domain"/>
    <property type="match status" value="1"/>
</dbReference>
<feature type="compositionally biased region" description="Low complexity" evidence="4">
    <location>
        <begin position="228"/>
        <end position="238"/>
    </location>
</feature>
<dbReference type="FunFam" id="3.30.70.1010:FF:000001">
    <property type="entry name" value="Elongation factor 1-gamma 1"/>
    <property type="match status" value="1"/>
</dbReference>
<protein>
    <submittedName>
        <fullName evidence="8">EEF1-gamma domain-containing protein</fullName>
    </submittedName>
</protein>
<dbReference type="SMART" id="SM01183">
    <property type="entry name" value="EF1G"/>
    <property type="match status" value="1"/>
</dbReference>
<dbReference type="InterPro" id="IPR040079">
    <property type="entry name" value="Glutathione_S-Trfase"/>
</dbReference>
<dbReference type="Pfam" id="PF02798">
    <property type="entry name" value="GST_N"/>
    <property type="match status" value="1"/>
</dbReference>
<dbReference type="InParanoid" id="A0A316V5R1"/>
<feature type="domain" description="GST N-terminal" evidence="6">
    <location>
        <begin position="3"/>
        <end position="85"/>
    </location>
</feature>
<dbReference type="FunCoup" id="A0A316V5R1">
    <property type="interactions" value="570"/>
</dbReference>
<evidence type="ECO:0000256" key="4">
    <source>
        <dbReference type="SAM" id="MobiDB-lite"/>
    </source>
</evidence>
<evidence type="ECO:0000256" key="1">
    <source>
        <dbReference type="ARBA" id="ARBA00022768"/>
    </source>
</evidence>
<dbReference type="PANTHER" id="PTHR43986">
    <property type="entry name" value="ELONGATION FACTOR 1-GAMMA"/>
    <property type="match status" value="1"/>
</dbReference>
<dbReference type="EMBL" id="KZ819605">
    <property type="protein sequence ID" value="PWN32900.1"/>
    <property type="molecule type" value="Genomic_DNA"/>
</dbReference>
<dbReference type="PROSITE" id="PS50404">
    <property type="entry name" value="GST_NTER"/>
    <property type="match status" value="1"/>
</dbReference>
<dbReference type="PROSITE" id="PS50405">
    <property type="entry name" value="GST_CTER"/>
    <property type="match status" value="1"/>
</dbReference>
<dbReference type="STRING" id="1280837.A0A316V5R1"/>
<keyword evidence="1 3" id="KW-0251">Elongation factor</keyword>
<dbReference type="Gene3D" id="1.20.1050.10">
    <property type="match status" value="1"/>
</dbReference>
<dbReference type="InterPro" id="IPR036282">
    <property type="entry name" value="Glutathione-S-Trfase_C_sf"/>
</dbReference>
<organism evidence="8 9">
    <name type="scientific">Meira miltonrushii</name>
    <dbReference type="NCBI Taxonomy" id="1280837"/>
    <lineage>
        <taxon>Eukaryota</taxon>
        <taxon>Fungi</taxon>
        <taxon>Dikarya</taxon>
        <taxon>Basidiomycota</taxon>
        <taxon>Ustilaginomycotina</taxon>
        <taxon>Exobasidiomycetes</taxon>
        <taxon>Exobasidiales</taxon>
        <taxon>Brachybasidiaceae</taxon>
        <taxon>Meira</taxon>
    </lineage>
</organism>
<feature type="domain" description="EF-1-gamma C-terminal" evidence="5">
    <location>
        <begin position="265"/>
        <end position="423"/>
    </location>
</feature>
<dbReference type="Pfam" id="PF00647">
    <property type="entry name" value="EF1G"/>
    <property type="match status" value="1"/>
</dbReference>
<keyword evidence="2 3" id="KW-0648">Protein biosynthesis</keyword>
<dbReference type="OrthoDB" id="249703at2759"/>
<evidence type="ECO:0000256" key="3">
    <source>
        <dbReference type="PROSITE-ProRule" id="PRU00519"/>
    </source>
</evidence>
<dbReference type="SFLD" id="SFLDS00019">
    <property type="entry name" value="Glutathione_Transferase_(cytos"/>
    <property type="match status" value="1"/>
</dbReference>
<name>A0A316V5R1_9BASI</name>
<dbReference type="GO" id="GO:0003746">
    <property type="term" value="F:translation elongation factor activity"/>
    <property type="evidence" value="ECO:0007669"/>
    <property type="project" value="UniProtKB-UniRule"/>
</dbReference>
<dbReference type="InterPro" id="IPR001662">
    <property type="entry name" value="EF1B_G_C"/>
</dbReference>
<dbReference type="SUPFAM" id="SSF89942">
    <property type="entry name" value="eEF1-gamma domain"/>
    <property type="match status" value="1"/>
</dbReference>
<evidence type="ECO:0000259" key="7">
    <source>
        <dbReference type="PROSITE" id="PS50405"/>
    </source>
</evidence>
<dbReference type="Gene3D" id="3.40.30.10">
    <property type="entry name" value="Glutaredoxin"/>
    <property type="match status" value="1"/>
</dbReference>
<gene>
    <name evidence="8" type="ORF">FA14DRAFT_149650</name>
</gene>
<feature type="domain" description="GST C-terminal" evidence="7">
    <location>
        <begin position="90"/>
        <end position="222"/>
    </location>
</feature>
<dbReference type="RefSeq" id="XP_025353202.1">
    <property type="nucleotide sequence ID" value="XM_025497408.1"/>
</dbReference>
<keyword evidence="9" id="KW-1185">Reference proteome</keyword>
<dbReference type="SUPFAM" id="SSF47616">
    <property type="entry name" value="GST C-terminal domain-like"/>
    <property type="match status" value="1"/>
</dbReference>
<dbReference type="InterPro" id="IPR010987">
    <property type="entry name" value="Glutathione-S-Trfase_C-like"/>
</dbReference>
<proteinExistence type="predicted"/>
<feature type="compositionally biased region" description="Basic and acidic residues" evidence="4">
    <location>
        <begin position="239"/>
        <end position="251"/>
    </location>
</feature>
<evidence type="ECO:0000259" key="5">
    <source>
        <dbReference type="PROSITE" id="PS50040"/>
    </source>
</evidence>